<accession>A0A9E6ZHG1</accession>
<dbReference type="KEGG" id="aaco:K1I37_00150"/>
<organism evidence="1 2">
    <name type="scientific">Alicyclobacillus acidoterrestris (strain ATCC 49025 / DSM 3922 / CIP 106132 / NCIMB 13137 / GD3B)</name>
    <dbReference type="NCBI Taxonomy" id="1356854"/>
    <lineage>
        <taxon>Bacteria</taxon>
        <taxon>Bacillati</taxon>
        <taxon>Bacillota</taxon>
        <taxon>Bacilli</taxon>
        <taxon>Bacillales</taxon>
        <taxon>Alicyclobacillaceae</taxon>
        <taxon>Alicyclobacillus</taxon>
    </lineage>
</organism>
<proteinExistence type="predicted"/>
<sequence length="53" mass="6040">MEQDLISIFAQLQKENEQLKDAARWYIENGMIPERDGRLGKLVYQAEGAADGE</sequence>
<evidence type="ECO:0000313" key="2">
    <source>
        <dbReference type="Proteomes" id="UP000829401"/>
    </source>
</evidence>
<dbReference type="AlphaFoldDB" id="T0BTP9"/>
<name>T0BTP9_ALIAG</name>
<protein>
    <submittedName>
        <fullName evidence="1">Uncharacterized protein</fullName>
    </submittedName>
</protein>
<evidence type="ECO:0000313" key="1">
    <source>
        <dbReference type="EMBL" id="UNO49023.1"/>
    </source>
</evidence>
<accession>T0BTP9</accession>
<dbReference type="Proteomes" id="UP000829401">
    <property type="component" value="Chromosome"/>
</dbReference>
<dbReference type="EMBL" id="CP080467">
    <property type="protein sequence ID" value="UNO49023.1"/>
    <property type="molecule type" value="Genomic_DNA"/>
</dbReference>
<gene>
    <name evidence="1" type="ORF">K1I37_00150</name>
</gene>
<reference evidence="2" key="1">
    <citation type="journal article" date="2022" name="G3 (Bethesda)">
        <title>Unveiling the complete genome sequence of Alicyclobacillus acidoterrestris DSM 3922T, a taint-producing strain.</title>
        <authorList>
            <person name="Leonardo I.C."/>
            <person name="Barreto Crespo M.T."/>
            <person name="Gaspar F.B."/>
        </authorList>
    </citation>
    <scope>NUCLEOTIDE SEQUENCE [LARGE SCALE GENOMIC DNA]</scope>
    <source>
        <strain evidence="2">DSM 3922</strain>
    </source>
</reference>
<dbReference type="RefSeq" id="WP_021297470.1">
    <property type="nucleotide sequence ID" value="NZ_AURB01000154.1"/>
</dbReference>
<dbReference type="STRING" id="1356854.N007_12060"/>
<keyword evidence="2" id="KW-1185">Reference proteome</keyword>